<reference evidence="1" key="1">
    <citation type="submission" date="2021-10" db="EMBL/GenBank/DDBJ databases">
        <title>Collection of gut derived symbiotic bacterial strains cultured from healthy donors.</title>
        <authorList>
            <person name="Lin H."/>
            <person name="Littmann E."/>
            <person name="Kohout C."/>
            <person name="Pamer E.G."/>
        </authorList>
    </citation>
    <scope>NUCLEOTIDE SEQUENCE</scope>
    <source>
        <strain evidence="1">DFI.5.2</strain>
    </source>
</reference>
<dbReference type="RefSeq" id="WP_117575795.1">
    <property type="nucleotide sequence ID" value="NZ_JAJDKQ010000016.1"/>
</dbReference>
<dbReference type="Proteomes" id="UP001204814">
    <property type="component" value="Unassembled WGS sequence"/>
</dbReference>
<accession>A0AAP2XNM6</accession>
<evidence type="ECO:0000313" key="1">
    <source>
        <dbReference type="EMBL" id="MCB8562084.1"/>
    </source>
</evidence>
<evidence type="ECO:0000313" key="2">
    <source>
        <dbReference type="EMBL" id="MCQ5060736.1"/>
    </source>
</evidence>
<sequence>MKEMYSIVQREVNPLTAKIKVRVCESGTKEELTRGINYCRIRSLFNQELTYYLIRQENSKEALKKLKKKKIEKDDFYIKIE</sequence>
<organism evidence="2 3">
    <name type="scientific">Faecalibacillus intestinalis</name>
    <dbReference type="NCBI Taxonomy" id="1982626"/>
    <lineage>
        <taxon>Bacteria</taxon>
        <taxon>Bacillati</taxon>
        <taxon>Bacillota</taxon>
        <taxon>Erysipelotrichia</taxon>
        <taxon>Erysipelotrichales</taxon>
        <taxon>Coprobacillaceae</taxon>
        <taxon>Faecalibacillus</taxon>
    </lineage>
</organism>
<dbReference type="EMBL" id="JAJDKQ010000016">
    <property type="protein sequence ID" value="MCB8562084.1"/>
    <property type="molecule type" value="Genomic_DNA"/>
</dbReference>
<dbReference type="EMBL" id="JANGBO010000001">
    <property type="protein sequence ID" value="MCQ5060736.1"/>
    <property type="molecule type" value="Genomic_DNA"/>
</dbReference>
<dbReference type="Proteomes" id="UP001197827">
    <property type="component" value="Unassembled WGS sequence"/>
</dbReference>
<protein>
    <submittedName>
        <fullName evidence="2">Uncharacterized protein</fullName>
    </submittedName>
</protein>
<proteinExistence type="predicted"/>
<evidence type="ECO:0000313" key="3">
    <source>
        <dbReference type="Proteomes" id="UP001204814"/>
    </source>
</evidence>
<gene>
    <name evidence="1" type="ORF">LJD74_08760</name>
    <name evidence="2" type="ORF">NE542_02645</name>
</gene>
<comment type="caution">
    <text evidence="2">The sequence shown here is derived from an EMBL/GenBank/DDBJ whole genome shotgun (WGS) entry which is preliminary data.</text>
</comment>
<name>A0AAP2XNM6_9FIRM</name>
<dbReference type="AlphaFoldDB" id="A0AAP2XNM6"/>
<reference evidence="2" key="2">
    <citation type="submission" date="2022-06" db="EMBL/GenBank/DDBJ databases">
        <title>Isolation of gut microbiota from human fecal samples.</title>
        <authorList>
            <person name="Pamer E.G."/>
            <person name="Barat B."/>
            <person name="Waligurski E."/>
            <person name="Medina S."/>
            <person name="Paddock L."/>
            <person name="Mostad J."/>
        </authorList>
    </citation>
    <scope>NUCLEOTIDE SEQUENCE</scope>
    <source>
        <strain evidence="2">DFI.6.24</strain>
    </source>
</reference>